<comment type="function">
    <text evidence="5">Component of the elongator complex which is required for multiple tRNA modifications, including mcm5U (5-methoxycarbonylmethyl uridine), mcm5s2U (5-methoxycarbonylmethyl-2-thiouridine), and ncm5U (5-carbamoylmethyl uridine). The elongator complex catalyzes formation of carboxymethyluridine in the wobble base at position 34 in tRNAs.</text>
</comment>
<evidence type="ECO:0000256" key="2">
    <source>
        <dbReference type="ARBA" id="ARBA00006086"/>
    </source>
</evidence>
<dbReference type="SUPFAM" id="SSF69322">
    <property type="entry name" value="Tricorn protease domain 2"/>
    <property type="match status" value="1"/>
</dbReference>
<gene>
    <name evidence="11" type="ORF">B0A55_06939</name>
</gene>
<evidence type="ECO:0000313" key="11">
    <source>
        <dbReference type="EMBL" id="TKA71477.1"/>
    </source>
</evidence>
<evidence type="ECO:0000256" key="1">
    <source>
        <dbReference type="ARBA" id="ARBA00005043"/>
    </source>
</evidence>
<dbReference type="Pfam" id="PF23925">
    <property type="entry name" value="A-sol_ELP1"/>
    <property type="match status" value="1"/>
</dbReference>
<evidence type="ECO:0000256" key="4">
    <source>
        <dbReference type="ARBA" id="ARBA00022694"/>
    </source>
</evidence>
<evidence type="ECO:0000259" key="6">
    <source>
        <dbReference type="Pfam" id="PF04762"/>
    </source>
</evidence>
<accession>A0A4U0X6R2</accession>
<dbReference type="OrthoDB" id="40048at2759"/>
<keyword evidence="5" id="KW-0539">Nucleus</keyword>
<feature type="domain" description="ELP1 N-terminal second beta-propeller" evidence="7">
    <location>
        <begin position="394"/>
        <end position="457"/>
    </location>
</feature>
<feature type="domain" description="ELP1 TPR" evidence="8">
    <location>
        <begin position="802"/>
        <end position="962"/>
    </location>
</feature>
<keyword evidence="4" id="KW-0819">tRNA processing</keyword>
<dbReference type="InterPro" id="IPR056164">
    <property type="entry name" value="Beta-prop_ELP1_1st"/>
</dbReference>
<feature type="domain" description="ELP1 alpha-solenoid" evidence="9">
    <location>
        <begin position="586"/>
        <end position="794"/>
    </location>
</feature>
<dbReference type="EMBL" id="NAJQ01000351">
    <property type="protein sequence ID" value="TKA71477.1"/>
    <property type="molecule type" value="Genomic_DNA"/>
</dbReference>
<sequence length="1205" mass="133777">MRNLRVTRDHTLAIGGVSAVAYDLDNIVFALGPNTGSPTITLKLLSGDAVDSENAATIASWDVDPTDRILDLHCFPDTRTISVILAGGDIVIVRQEPSPGEDQIEIVGSVDAGIAAAAWSPDEESVAIATKADTLLLMTRDFEPAANITLSADDVKVSDHVSVGWGKKETQFKGRGAAKALRDPTMPEHVDEGTLSLLDDGTVSLSWRGDGQYFAMVSVLDSAPKRRVFRVYSREGMLESVSEPVNGLESGLSWKPSGQIIAGIQRHAERMQVVFFERNGLRHGEFDLRLSKEEAETIGRSITLKWNVDSSVLAVMLADRIQLWTTGNYHWYLKQELRFGDTPGHERHPGLLWHPERPLQVASFSETKLRLSDYMFAVSRGSVVPPHDFGLVAVIDGKRLKITPLRIANVPPPMAFDEIELPEPANEVAFNKTGTGITVVHANQDVTRWEFDYSTKPIRRASMLEHHPQGEQSVPGVLAQNVDTLPNGDRLALSSNGILATPGRRIPGVTSFVLTPSHMIFTTSNHLLKFVHLEEHGELHVPPDEPEKDERCRNVERGAKIVTVMPSALSLVIQMPRGNLETIYPRALVLSGIRQSITNRNYKKAFLTCRTHRVDMNILHDYAPEQFMQDVALFLKQVKKVEYIDLFLSSLSEDNVAETIYKETLIATPGQPLTDGSAGIGPTASQPAPGKINRICDAFLRELGQQPTSLHNIVTAHVCKSPPDLEAGLRLVSDLRKLQKQTQLEAAVDNICFLADVNQLYDTALGLYDLDVGLLVAQQSQKDPREYLPYLQGLHDMQPLRQQYTIDNDLKRYRKALSHLHGMGEFDELKTYMARHELYSASIDLYRYDSTRLAELMRLSAEFLSSRNRYKEAGVAYEFVRDHASAYEAYRSAGLWQECLASAALVPVTDDELLGLAVDLAASLEEAKDYKAAATVHVDYLDDLEAAVKLLCKGYHFSEATRLASLHRKPELLHSAIDPGLIEASASMTEMLAEMKSQMNAQLPRLRELRVKKLEDPLAFIDGADGGDVDIPDNLSLAPTDASTTGTFMTRYTNRSTGTLATDVTRKTHKNRRREERKRARGKKGTVYEEEYLVNSVARLVERLNAVGEDVSQLVEGLMRRAMRERALAVDAAMQEVTELCISSLDEVFVSAGGSRDVNAEQRTSDEDQRRPWGGQGVLWDALATTERERDAPLLKTFERLTLLA</sequence>
<protein>
    <recommendedName>
        <fullName evidence="5">Elongator complex protein 1</fullName>
    </recommendedName>
</protein>
<dbReference type="GO" id="GO:0005829">
    <property type="term" value="C:cytosol"/>
    <property type="evidence" value="ECO:0007669"/>
    <property type="project" value="TreeGrafter"/>
</dbReference>
<dbReference type="Pfam" id="PF23936">
    <property type="entry name" value="HB_ELP1"/>
    <property type="match status" value="1"/>
</dbReference>
<dbReference type="InterPro" id="IPR056166">
    <property type="entry name" value="TPR_ELP1"/>
</dbReference>
<evidence type="ECO:0000256" key="5">
    <source>
        <dbReference type="PIRNR" id="PIRNR017233"/>
    </source>
</evidence>
<dbReference type="PIRSF" id="PIRSF017233">
    <property type="entry name" value="IKAP"/>
    <property type="match status" value="1"/>
</dbReference>
<dbReference type="AlphaFoldDB" id="A0A4U0X6R2"/>
<dbReference type="Proteomes" id="UP000309340">
    <property type="component" value="Unassembled WGS sequence"/>
</dbReference>
<dbReference type="InterPro" id="IPR056169">
    <property type="entry name" value="HB_ELP1"/>
</dbReference>
<reference evidence="11 12" key="1">
    <citation type="submission" date="2017-03" db="EMBL/GenBank/DDBJ databases">
        <title>Genomes of endolithic fungi from Antarctica.</title>
        <authorList>
            <person name="Coleine C."/>
            <person name="Masonjones S."/>
            <person name="Stajich J.E."/>
        </authorList>
    </citation>
    <scope>NUCLEOTIDE SEQUENCE [LARGE SCALE GENOMIC DNA]</scope>
    <source>
        <strain evidence="11 12">CCFEE 5184</strain>
    </source>
</reference>
<dbReference type="UniPathway" id="UPA00988"/>
<dbReference type="Pfam" id="PF23797">
    <property type="entry name" value="Beta-prop_ELP1_2nd"/>
    <property type="match status" value="2"/>
</dbReference>
<dbReference type="GO" id="GO:0033588">
    <property type="term" value="C:elongator holoenzyme complex"/>
    <property type="evidence" value="ECO:0007669"/>
    <property type="project" value="InterPro"/>
</dbReference>
<dbReference type="PANTHER" id="PTHR12747">
    <property type="entry name" value="ELONGATOR COMPLEX PROTEIN 1"/>
    <property type="match status" value="1"/>
</dbReference>
<comment type="pathway">
    <text evidence="1">tRNA modification; 5-methoxycarbonylmethyl-2-thiouridine-tRNA biosynthesis.</text>
</comment>
<evidence type="ECO:0000259" key="10">
    <source>
        <dbReference type="Pfam" id="PF23936"/>
    </source>
</evidence>
<evidence type="ECO:0000256" key="3">
    <source>
        <dbReference type="ARBA" id="ARBA00022490"/>
    </source>
</evidence>
<dbReference type="GO" id="GO:0000049">
    <property type="term" value="F:tRNA binding"/>
    <property type="evidence" value="ECO:0007669"/>
    <property type="project" value="TreeGrafter"/>
</dbReference>
<evidence type="ECO:0000259" key="9">
    <source>
        <dbReference type="Pfam" id="PF23925"/>
    </source>
</evidence>
<evidence type="ECO:0000259" key="8">
    <source>
        <dbReference type="Pfam" id="PF23878"/>
    </source>
</evidence>
<dbReference type="Pfam" id="PF04762">
    <property type="entry name" value="Beta-prop_ELP1_1st"/>
    <property type="match status" value="1"/>
</dbReference>
<keyword evidence="12" id="KW-1185">Reference proteome</keyword>
<comment type="caution">
    <text evidence="11">The sequence shown here is derived from an EMBL/GenBank/DDBJ whole genome shotgun (WGS) entry which is preliminary data.</text>
</comment>
<dbReference type="InterPro" id="IPR056167">
    <property type="entry name" value="A-sol_ELP1"/>
</dbReference>
<evidence type="ECO:0000259" key="7">
    <source>
        <dbReference type="Pfam" id="PF23797"/>
    </source>
</evidence>
<name>A0A4U0X6R2_9PEZI</name>
<comment type="subcellular location">
    <subcellularLocation>
        <location evidence="5">Cytoplasm</location>
    </subcellularLocation>
    <subcellularLocation>
        <location evidence="5">Nucleus</location>
    </subcellularLocation>
</comment>
<keyword evidence="3 5" id="KW-0963">Cytoplasm</keyword>
<dbReference type="Pfam" id="PF23878">
    <property type="entry name" value="TPR_ELP1"/>
    <property type="match status" value="1"/>
</dbReference>
<organism evidence="11 12">
    <name type="scientific">Friedmanniomyces simplex</name>
    <dbReference type="NCBI Taxonomy" id="329884"/>
    <lineage>
        <taxon>Eukaryota</taxon>
        <taxon>Fungi</taxon>
        <taxon>Dikarya</taxon>
        <taxon>Ascomycota</taxon>
        <taxon>Pezizomycotina</taxon>
        <taxon>Dothideomycetes</taxon>
        <taxon>Dothideomycetidae</taxon>
        <taxon>Mycosphaerellales</taxon>
        <taxon>Teratosphaeriaceae</taxon>
        <taxon>Friedmanniomyces</taxon>
    </lineage>
</organism>
<comment type="similarity">
    <text evidence="2 5">Belongs to the ELP1/IKA1 family.</text>
</comment>
<feature type="domain" description="ELP1 N-terminal second beta-propeller" evidence="7">
    <location>
        <begin position="493"/>
        <end position="562"/>
    </location>
</feature>
<feature type="domain" description="ELP1 first N-terminal beta-propeller" evidence="6">
    <location>
        <begin position="18"/>
        <end position="356"/>
    </location>
</feature>
<feature type="domain" description="ELP1 three-helical bundle" evidence="10">
    <location>
        <begin position="973"/>
        <end position="1147"/>
    </location>
</feature>
<dbReference type="InterPro" id="IPR056165">
    <property type="entry name" value="Beta-prop_ELP1_2nd"/>
</dbReference>
<proteinExistence type="inferred from homology"/>
<dbReference type="PANTHER" id="PTHR12747:SF0">
    <property type="entry name" value="ELONGATOR COMPLEX PROTEIN 1"/>
    <property type="match status" value="1"/>
</dbReference>
<evidence type="ECO:0000313" key="12">
    <source>
        <dbReference type="Proteomes" id="UP000309340"/>
    </source>
</evidence>
<dbReference type="GO" id="GO:0005634">
    <property type="term" value="C:nucleus"/>
    <property type="evidence" value="ECO:0007669"/>
    <property type="project" value="UniProtKB-SubCell"/>
</dbReference>
<dbReference type="GO" id="GO:0002926">
    <property type="term" value="P:tRNA wobble base 5-methoxycarbonylmethyl-2-thiouridinylation"/>
    <property type="evidence" value="ECO:0007669"/>
    <property type="project" value="TreeGrafter"/>
</dbReference>
<dbReference type="InterPro" id="IPR006849">
    <property type="entry name" value="Elp1"/>
</dbReference>
<dbReference type="STRING" id="329884.A0A4U0X6R2"/>